<dbReference type="GO" id="GO:0030366">
    <property type="term" value="F:molybdopterin synthase activity"/>
    <property type="evidence" value="ECO:0007669"/>
    <property type="project" value="UniProtKB-EC"/>
</dbReference>
<evidence type="ECO:0000256" key="2">
    <source>
        <dbReference type="ARBA" id="ARBA00005426"/>
    </source>
</evidence>
<comment type="similarity">
    <text evidence="2">Belongs to the MoaE family.</text>
</comment>
<dbReference type="Pfam" id="PF02391">
    <property type="entry name" value="MoaE"/>
    <property type="match status" value="1"/>
</dbReference>
<evidence type="ECO:0000256" key="7">
    <source>
        <dbReference type="ARBA" id="ARBA00029745"/>
    </source>
</evidence>
<evidence type="ECO:0000313" key="13">
    <source>
        <dbReference type="Proteomes" id="UP000199758"/>
    </source>
</evidence>
<evidence type="ECO:0000256" key="3">
    <source>
        <dbReference type="ARBA" id="ARBA00011950"/>
    </source>
</evidence>
<evidence type="ECO:0000256" key="4">
    <source>
        <dbReference type="ARBA" id="ARBA00013858"/>
    </source>
</evidence>
<evidence type="ECO:0000256" key="9">
    <source>
        <dbReference type="ARBA" id="ARBA00030781"/>
    </source>
</evidence>
<dbReference type="PANTHER" id="PTHR23404">
    <property type="entry name" value="MOLYBDOPTERIN SYNTHASE RELATED"/>
    <property type="match status" value="1"/>
</dbReference>
<evidence type="ECO:0000256" key="8">
    <source>
        <dbReference type="ARBA" id="ARBA00030407"/>
    </source>
</evidence>
<evidence type="ECO:0000256" key="1">
    <source>
        <dbReference type="ARBA" id="ARBA00005046"/>
    </source>
</evidence>
<comment type="catalytic activity">
    <reaction evidence="11">
        <text>2 [molybdopterin-synthase sulfur-carrier protein]-C-terminal-Gly-aminoethanethioate + cyclic pyranopterin phosphate + H2O = molybdopterin + 2 [molybdopterin-synthase sulfur-carrier protein]-C-terminal Gly-Gly + 2 H(+)</text>
        <dbReference type="Rhea" id="RHEA:26333"/>
        <dbReference type="Rhea" id="RHEA-COMP:12202"/>
        <dbReference type="Rhea" id="RHEA-COMP:19907"/>
        <dbReference type="ChEBI" id="CHEBI:15377"/>
        <dbReference type="ChEBI" id="CHEBI:15378"/>
        <dbReference type="ChEBI" id="CHEBI:58698"/>
        <dbReference type="ChEBI" id="CHEBI:59648"/>
        <dbReference type="ChEBI" id="CHEBI:90778"/>
        <dbReference type="ChEBI" id="CHEBI:232372"/>
        <dbReference type="EC" id="2.8.1.12"/>
    </reaction>
</comment>
<dbReference type="EC" id="2.8.1.12" evidence="3"/>
<evidence type="ECO:0000256" key="10">
    <source>
        <dbReference type="ARBA" id="ARBA00032474"/>
    </source>
</evidence>
<dbReference type="STRING" id="490188.SAMN04488068_0087"/>
<comment type="subunit">
    <text evidence="6">Heterotetramer of 2 MoaD subunits and 2 MoaE subunits. Also stable as homodimer. The enzyme changes between these two forms during catalysis.</text>
</comment>
<dbReference type="Gene3D" id="3.90.1170.40">
    <property type="entry name" value="Molybdopterin biosynthesis MoaE subunit"/>
    <property type="match status" value="1"/>
</dbReference>
<name>A0A1M5JMK7_9GAMM</name>
<dbReference type="InterPro" id="IPR003448">
    <property type="entry name" value="Mopterin_biosynth_MoaE"/>
</dbReference>
<proteinExistence type="inferred from homology"/>
<keyword evidence="5" id="KW-0501">Molybdenum cofactor biosynthesis</keyword>
<organism evidence="12 13">
    <name type="scientific">Hydrocarboniphaga daqingensis</name>
    <dbReference type="NCBI Taxonomy" id="490188"/>
    <lineage>
        <taxon>Bacteria</taxon>
        <taxon>Pseudomonadati</taxon>
        <taxon>Pseudomonadota</taxon>
        <taxon>Gammaproteobacteria</taxon>
        <taxon>Nevskiales</taxon>
        <taxon>Nevskiaceae</taxon>
        <taxon>Hydrocarboniphaga</taxon>
    </lineage>
</organism>
<dbReference type="InterPro" id="IPR036563">
    <property type="entry name" value="MoaE_sf"/>
</dbReference>
<protein>
    <recommendedName>
        <fullName evidence="4">Molybdopterin synthase catalytic subunit</fullName>
        <ecNumber evidence="3">2.8.1.12</ecNumber>
    </recommendedName>
    <alternativeName>
        <fullName evidence="9">MPT synthase subunit 2</fullName>
    </alternativeName>
    <alternativeName>
        <fullName evidence="7">Molybdenum cofactor biosynthesis protein E</fullName>
    </alternativeName>
    <alternativeName>
        <fullName evidence="8">Molybdopterin-converting factor large subunit</fullName>
    </alternativeName>
    <alternativeName>
        <fullName evidence="10">Molybdopterin-converting factor subunit 2</fullName>
    </alternativeName>
</protein>
<dbReference type="RefSeq" id="WP_072892643.1">
    <property type="nucleotide sequence ID" value="NZ_FQWZ01000001.1"/>
</dbReference>
<comment type="pathway">
    <text evidence="1">Cofactor biosynthesis; molybdopterin biosynthesis.</text>
</comment>
<reference evidence="12 13" key="1">
    <citation type="submission" date="2016-11" db="EMBL/GenBank/DDBJ databases">
        <authorList>
            <person name="Jaros S."/>
            <person name="Januszkiewicz K."/>
            <person name="Wedrychowicz H."/>
        </authorList>
    </citation>
    <scope>NUCLEOTIDE SEQUENCE [LARGE SCALE GENOMIC DNA]</scope>
    <source>
        <strain evidence="12 13">CGMCC 1.7049</strain>
    </source>
</reference>
<evidence type="ECO:0000313" key="12">
    <source>
        <dbReference type="EMBL" id="SHG41814.1"/>
    </source>
</evidence>
<dbReference type="SUPFAM" id="SSF54690">
    <property type="entry name" value="Molybdopterin synthase subunit MoaE"/>
    <property type="match status" value="1"/>
</dbReference>
<sequence>MNQSVTLPHIQQQPLQLDALLAQTERPDCGALAIFAGAVRNHHEGAAVSHLIYTAHPALCNKIIAAIEQETREQFNVPECRIVHRIGELQIGEVAIVVVVRAPHRAEAFAALRYAVDSTKHRAPIWKEEFYPDGSSSFVAGCCIADGFEPPDHLKLLPKKENT</sequence>
<dbReference type="UniPathway" id="UPA00344"/>
<dbReference type="CDD" id="cd00756">
    <property type="entry name" value="MoaE"/>
    <property type="match status" value="1"/>
</dbReference>
<dbReference type="EMBL" id="FQWZ01000001">
    <property type="protein sequence ID" value="SHG41814.1"/>
    <property type="molecule type" value="Genomic_DNA"/>
</dbReference>
<evidence type="ECO:0000256" key="6">
    <source>
        <dbReference type="ARBA" id="ARBA00026066"/>
    </source>
</evidence>
<dbReference type="AlphaFoldDB" id="A0A1M5JMK7"/>
<accession>A0A1M5JMK7</accession>
<keyword evidence="13" id="KW-1185">Reference proteome</keyword>
<evidence type="ECO:0000256" key="5">
    <source>
        <dbReference type="ARBA" id="ARBA00023150"/>
    </source>
</evidence>
<dbReference type="GO" id="GO:0006777">
    <property type="term" value="P:Mo-molybdopterin cofactor biosynthetic process"/>
    <property type="evidence" value="ECO:0007669"/>
    <property type="project" value="UniProtKB-KW"/>
</dbReference>
<evidence type="ECO:0000256" key="11">
    <source>
        <dbReference type="ARBA" id="ARBA00049878"/>
    </source>
</evidence>
<dbReference type="Proteomes" id="UP000199758">
    <property type="component" value="Unassembled WGS sequence"/>
</dbReference>
<gene>
    <name evidence="12" type="ORF">SAMN04488068_0087</name>
</gene>